<organism>
    <name type="scientific">Branchiostoma floridae</name>
    <name type="common">Florida lancelet</name>
    <name type="synonym">Amphioxus</name>
    <dbReference type="NCBI Taxonomy" id="7739"/>
    <lineage>
        <taxon>Eukaryota</taxon>
        <taxon>Metazoa</taxon>
        <taxon>Chordata</taxon>
        <taxon>Cephalochordata</taxon>
        <taxon>Leptocardii</taxon>
        <taxon>Amphioxiformes</taxon>
        <taxon>Branchiostomatidae</taxon>
        <taxon>Branchiostoma</taxon>
    </lineage>
</organism>
<accession>C3YUE5</accession>
<feature type="coiled-coil region" evidence="2">
    <location>
        <begin position="412"/>
        <end position="463"/>
    </location>
</feature>
<dbReference type="PANTHER" id="PTHR22775">
    <property type="entry name" value="SORTING NEXIN"/>
    <property type="match status" value="1"/>
</dbReference>
<dbReference type="SMART" id="SM00313">
    <property type="entry name" value="PXA"/>
    <property type="match status" value="1"/>
</dbReference>
<dbReference type="Pfam" id="PF02194">
    <property type="entry name" value="PXA"/>
    <property type="match status" value="1"/>
</dbReference>
<feature type="region of interest" description="Disordered" evidence="3">
    <location>
        <begin position="377"/>
        <end position="411"/>
    </location>
</feature>
<dbReference type="AlphaFoldDB" id="C3YUE5"/>
<dbReference type="Pfam" id="PF00787">
    <property type="entry name" value="PX"/>
    <property type="match status" value="1"/>
</dbReference>
<keyword evidence="2" id="KW-0175">Coiled coil</keyword>
<keyword evidence="4" id="KW-1133">Transmembrane helix</keyword>
<comment type="similarity">
    <text evidence="1">Belongs to the sorting nexin family.</text>
</comment>
<proteinExistence type="inferred from homology"/>
<evidence type="ECO:0008006" key="8">
    <source>
        <dbReference type="Google" id="ProtNLM"/>
    </source>
</evidence>
<dbReference type="eggNOG" id="KOG2101">
    <property type="taxonomic scope" value="Eukaryota"/>
</dbReference>
<keyword evidence="4" id="KW-0472">Membrane</keyword>
<dbReference type="InterPro" id="IPR036871">
    <property type="entry name" value="PX_dom_sf"/>
</dbReference>
<dbReference type="InterPro" id="IPR037899">
    <property type="entry name" value="SNX25_PX"/>
</dbReference>
<evidence type="ECO:0000259" key="6">
    <source>
        <dbReference type="PROSITE" id="PS51207"/>
    </source>
</evidence>
<dbReference type="EMBL" id="GG666553">
    <property type="protein sequence ID" value="EEN56065.1"/>
    <property type="molecule type" value="Genomic_DNA"/>
</dbReference>
<dbReference type="PANTHER" id="PTHR22775:SF48">
    <property type="entry name" value="SORTING NEXIN-25"/>
    <property type="match status" value="1"/>
</dbReference>
<evidence type="ECO:0000259" key="5">
    <source>
        <dbReference type="PROSITE" id="PS50195"/>
    </source>
</evidence>
<dbReference type="STRING" id="7739.C3YUE5"/>
<name>C3YUE5_BRAFL</name>
<dbReference type="InterPro" id="IPR001683">
    <property type="entry name" value="PX_dom"/>
</dbReference>
<dbReference type="SMART" id="SM00312">
    <property type="entry name" value="PX"/>
    <property type="match status" value="1"/>
</dbReference>
<dbReference type="InParanoid" id="C3YUE5"/>
<dbReference type="CDD" id="cd06878">
    <property type="entry name" value="PX_SNX25"/>
    <property type="match status" value="1"/>
</dbReference>
<evidence type="ECO:0000256" key="2">
    <source>
        <dbReference type="SAM" id="Coils"/>
    </source>
</evidence>
<dbReference type="SUPFAM" id="SSF64268">
    <property type="entry name" value="PX domain"/>
    <property type="match status" value="1"/>
</dbReference>
<dbReference type="InterPro" id="IPR003114">
    <property type="entry name" value="Phox_assoc"/>
</dbReference>
<dbReference type="Gene3D" id="3.30.1520.10">
    <property type="entry name" value="Phox-like domain"/>
    <property type="match status" value="1"/>
</dbReference>
<protein>
    <recommendedName>
        <fullName evidence="8">Sorting nexin-25</fullName>
    </recommendedName>
</protein>
<feature type="domain" description="PXA" evidence="6">
    <location>
        <begin position="80"/>
        <end position="247"/>
    </location>
</feature>
<dbReference type="GO" id="GO:0035091">
    <property type="term" value="F:phosphatidylinositol binding"/>
    <property type="evidence" value="ECO:0007669"/>
    <property type="project" value="InterPro"/>
</dbReference>
<reference evidence="7" key="1">
    <citation type="journal article" date="2008" name="Nature">
        <title>The amphioxus genome and the evolution of the chordate karyotype.</title>
        <authorList>
            <consortium name="US DOE Joint Genome Institute (JGI-PGF)"/>
            <person name="Putnam N.H."/>
            <person name="Butts T."/>
            <person name="Ferrier D.E.K."/>
            <person name="Furlong R.F."/>
            <person name="Hellsten U."/>
            <person name="Kawashima T."/>
            <person name="Robinson-Rechavi M."/>
            <person name="Shoguchi E."/>
            <person name="Terry A."/>
            <person name="Yu J.-K."/>
            <person name="Benito-Gutierrez E.L."/>
            <person name="Dubchak I."/>
            <person name="Garcia-Fernandez J."/>
            <person name="Gibson-Brown J.J."/>
            <person name="Grigoriev I.V."/>
            <person name="Horton A.C."/>
            <person name="de Jong P.J."/>
            <person name="Jurka J."/>
            <person name="Kapitonov V.V."/>
            <person name="Kohara Y."/>
            <person name="Kuroki Y."/>
            <person name="Lindquist E."/>
            <person name="Lucas S."/>
            <person name="Osoegawa K."/>
            <person name="Pennacchio L.A."/>
            <person name="Salamov A.A."/>
            <person name="Satou Y."/>
            <person name="Sauka-Spengler T."/>
            <person name="Schmutz J."/>
            <person name="Shin-I T."/>
            <person name="Toyoda A."/>
            <person name="Bronner-Fraser M."/>
            <person name="Fujiyama A."/>
            <person name="Holland L.Z."/>
            <person name="Holland P.W.H."/>
            <person name="Satoh N."/>
            <person name="Rokhsar D.S."/>
        </authorList>
    </citation>
    <scope>NUCLEOTIDE SEQUENCE [LARGE SCALE GENOMIC DNA]</scope>
    <source>
        <strain evidence="7">S238N-H82</strain>
        <tissue evidence="7">Testes</tissue>
    </source>
</reference>
<feature type="transmembrane region" description="Helical" evidence="4">
    <location>
        <begin position="15"/>
        <end position="37"/>
    </location>
</feature>
<evidence type="ECO:0000256" key="4">
    <source>
        <dbReference type="SAM" id="Phobius"/>
    </source>
</evidence>
<dbReference type="PROSITE" id="PS51207">
    <property type="entry name" value="PXA"/>
    <property type="match status" value="1"/>
</dbReference>
<dbReference type="PROSITE" id="PS50195">
    <property type="entry name" value="PX"/>
    <property type="match status" value="1"/>
</dbReference>
<sequence>MAAVLLLQWSWLQTMLSIFLYVVVSLAGLVLGLALVVSKGKQTRVVPPAYQPNMANILLTKMMERDRTKRATSSQRTVVSRNVDQALKEVFDLVLRDYVVVWFEELCRSQARFKDLLMEDIWCVVGNSKIRLANLDIVRLLTYDVVNKLCTHFQDLSLSEVKPGLDLSAPFLLQSYLQSEEREVSFLRHCSEVLLICLLPAQHARCNSVRYLLREVLACQVFKQVIDLLCDPDYINQTLLNFLQYREKLAEEHNKAYMYAATYEEFVKMINQTKDIEALKEIRYRTMTEIMQVTALIDQVTGDHESPSSGKKKKVKNLRRYLNQCTYAKACCEKRIHLLGGPEYKSYEIKEEEESDVVDSLHQEELKEESLYVQDDLQGGEFQHNTSGTWEEMSEKDETDSSAGEQGFNDPQAKLERLDEKLTAKLQELRDAKDALRPDGKAIAKIEHEVNDMKTERRQLEFHIERTDQWWDMIGRWRANICNAEFIVNEEKIEPVFVIVVHISGAIASTDESTTTGWVVMRNLSDFHALHKRLKEYRSWLREKDLPSKRWFRATDKAFLDKARTMLEAYLNEVLADDTLCQSQVLFSFLSPSPDHLKGSVRDKKTRFSITTLLKNLPGGDLLNKQATVHDGEDLEDAIEDGEGRDGKDSIAEPLYTLLGEIFELRGVTKWLRRTLIAFVQVTFGASINKQVRESVEWLFSEPMLVYYIQLLRDSLWPGGKLAPAAPNRTEEEKLQTKQQVKQKLLDNMPDMLQSLVGQQNARRGVVKVFEGLQDKTINKHLFYVLLEMFLVEVCVELRDPQLLAQVAEAARVQSENMLREPLSDLLYFLQFALCSAGSVNFKLRRITMVPLYTISCFVSLHPIYFPLVAGRTMILVATATKPLSRPSKGVFSRFSSHGLGILNGFSESCLSTPSSLHRTHWLRVCHPSRSSQTCRGPCMAAVKKYKALTTRLPPPPDQTRCSLLEPTTGPLLVQQPGVVCALCWLKPGPSSFS</sequence>
<evidence type="ECO:0000256" key="3">
    <source>
        <dbReference type="SAM" id="MobiDB-lite"/>
    </source>
</evidence>
<feature type="domain" description="PX" evidence="5">
    <location>
        <begin position="475"/>
        <end position="597"/>
    </location>
</feature>
<evidence type="ECO:0000313" key="7">
    <source>
        <dbReference type="EMBL" id="EEN56065.1"/>
    </source>
</evidence>
<dbReference type="InterPro" id="IPR013937">
    <property type="entry name" value="Sorting_nexin_C"/>
</dbReference>
<dbReference type="Pfam" id="PF08628">
    <property type="entry name" value="Nexin_C"/>
    <property type="match status" value="1"/>
</dbReference>
<evidence type="ECO:0000256" key="1">
    <source>
        <dbReference type="ARBA" id="ARBA00010883"/>
    </source>
</evidence>
<keyword evidence="4" id="KW-0812">Transmembrane</keyword>
<gene>
    <name evidence="7" type="ORF">BRAFLDRAFT_79692</name>
</gene>